<keyword evidence="2" id="KW-0472">Membrane</keyword>
<evidence type="ECO:0000256" key="2">
    <source>
        <dbReference type="SAM" id="Phobius"/>
    </source>
</evidence>
<dbReference type="Proteomes" id="UP000316628">
    <property type="component" value="Unassembled WGS sequence"/>
</dbReference>
<feature type="compositionally biased region" description="Low complexity" evidence="1">
    <location>
        <begin position="73"/>
        <end position="88"/>
    </location>
</feature>
<comment type="caution">
    <text evidence="3">The sequence shown here is derived from an EMBL/GenBank/DDBJ whole genome shotgun (WGS) entry which is preliminary data.</text>
</comment>
<evidence type="ECO:0000256" key="1">
    <source>
        <dbReference type="SAM" id="MobiDB-lite"/>
    </source>
</evidence>
<keyword evidence="2" id="KW-0812">Transmembrane</keyword>
<reference evidence="3 4" key="1">
    <citation type="submission" date="2019-06" db="EMBL/GenBank/DDBJ databases">
        <title>Sequencing the genomes of 1000 actinobacteria strains.</title>
        <authorList>
            <person name="Klenk H.-P."/>
        </authorList>
    </citation>
    <scope>NUCLEOTIDE SEQUENCE [LARGE SCALE GENOMIC DNA]</scope>
    <source>
        <strain evidence="3 4">DSM 45456</strain>
    </source>
</reference>
<name>A0A543JJT8_9PSEU</name>
<organism evidence="3 4">
    <name type="scientific">Saccharothrix saharensis</name>
    <dbReference type="NCBI Taxonomy" id="571190"/>
    <lineage>
        <taxon>Bacteria</taxon>
        <taxon>Bacillati</taxon>
        <taxon>Actinomycetota</taxon>
        <taxon>Actinomycetes</taxon>
        <taxon>Pseudonocardiales</taxon>
        <taxon>Pseudonocardiaceae</taxon>
        <taxon>Saccharothrix</taxon>
    </lineage>
</organism>
<keyword evidence="2" id="KW-1133">Transmembrane helix</keyword>
<keyword evidence="4" id="KW-1185">Reference proteome</keyword>
<evidence type="ECO:0000313" key="4">
    <source>
        <dbReference type="Proteomes" id="UP000316628"/>
    </source>
</evidence>
<feature type="region of interest" description="Disordered" evidence="1">
    <location>
        <begin position="65"/>
        <end position="93"/>
    </location>
</feature>
<accession>A0A543JJT8</accession>
<dbReference type="AlphaFoldDB" id="A0A543JJT8"/>
<dbReference type="OrthoDB" id="3609131at2"/>
<evidence type="ECO:0000313" key="3">
    <source>
        <dbReference type="EMBL" id="TQM83044.1"/>
    </source>
</evidence>
<gene>
    <name evidence="3" type="ORF">FHX81_5457</name>
</gene>
<sequence>MDKHLFDDAIGEVPPSTVDVDAVIVRGRRAVRLRRVANPAVAAGVAVVALTGAVAYTLTGGSGGAAPVGGSSGTTSAVSPSPTTPAGSKVSTPSVITVDDKVPPPQCGGRLESAAEAAARLTLAATNAVKAQRPDLDLSANPAGDYPAGTPHGPLDFHQVNPTDPTAELSICDTAATFEAWATTTAADGTGNIFFLMSPTWYDGLGPMCDYPGLGTRLSCVAETGPKGEEVIKQTADMGNGITMNQVLVHRTDGTRLLVQSENVDTTGKSGNASTTPQPPLTLDQLVAISVDPALTMFPG</sequence>
<dbReference type="RefSeq" id="WP_141980843.1">
    <property type="nucleotide sequence ID" value="NZ_VFPP01000001.1"/>
</dbReference>
<feature type="transmembrane region" description="Helical" evidence="2">
    <location>
        <begin position="36"/>
        <end position="58"/>
    </location>
</feature>
<protein>
    <submittedName>
        <fullName evidence="3">Uncharacterized protein</fullName>
    </submittedName>
</protein>
<dbReference type="EMBL" id="VFPP01000001">
    <property type="protein sequence ID" value="TQM83044.1"/>
    <property type="molecule type" value="Genomic_DNA"/>
</dbReference>
<proteinExistence type="predicted"/>